<gene>
    <name evidence="1" type="ORF">NCTC7023_01806</name>
</gene>
<accession>A0AAJ1USK1</accession>
<name>A0AAJ1USK1_STRSZ</name>
<protein>
    <submittedName>
        <fullName evidence="1">Uncharacterized protein</fullName>
    </submittedName>
</protein>
<reference evidence="1 2" key="1">
    <citation type="submission" date="2018-06" db="EMBL/GenBank/DDBJ databases">
        <authorList>
            <consortium name="Pathogen Informatics"/>
            <person name="Doyle S."/>
        </authorList>
    </citation>
    <scope>NUCLEOTIDE SEQUENCE [LARGE SCALE GENOMIC DNA]</scope>
    <source>
        <strain evidence="1 2">NCTC7023</strain>
    </source>
</reference>
<sequence length="61" mass="7011">MEQETQYLNNVIDSLINQLASKCIEQAELVANYKKLSIKKTGLEKENKELKDLLDKKTKGE</sequence>
<organism evidence="1 2">
    <name type="scientific">Streptococcus equi subsp. zooepidemicus</name>
    <dbReference type="NCBI Taxonomy" id="40041"/>
    <lineage>
        <taxon>Bacteria</taxon>
        <taxon>Bacillati</taxon>
        <taxon>Bacillota</taxon>
        <taxon>Bacilli</taxon>
        <taxon>Lactobacillales</taxon>
        <taxon>Streptococcaceae</taxon>
        <taxon>Streptococcus</taxon>
    </lineage>
</organism>
<evidence type="ECO:0000313" key="1">
    <source>
        <dbReference type="EMBL" id="SUO82438.1"/>
    </source>
</evidence>
<dbReference type="Proteomes" id="UP000255476">
    <property type="component" value="Unassembled WGS sequence"/>
</dbReference>
<evidence type="ECO:0000313" key="2">
    <source>
        <dbReference type="Proteomes" id="UP000255476"/>
    </source>
</evidence>
<proteinExistence type="predicted"/>
<dbReference type="AlphaFoldDB" id="A0AAJ1USK1"/>
<dbReference type="RefSeq" id="WP_111678031.1">
    <property type="nucleotide sequence ID" value="NZ_CP065191.1"/>
</dbReference>
<comment type="caution">
    <text evidence="1">The sequence shown here is derived from an EMBL/GenBank/DDBJ whole genome shotgun (WGS) entry which is preliminary data.</text>
</comment>
<dbReference type="EMBL" id="UHHT01000001">
    <property type="protein sequence ID" value="SUO82438.1"/>
    <property type="molecule type" value="Genomic_DNA"/>
</dbReference>